<dbReference type="EMBL" id="CAJVPU010016524">
    <property type="protein sequence ID" value="CAG8653695.1"/>
    <property type="molecule type" value="Genomic_DNA"/>
</dbReference>
<sequence length="83" mass="9225">YLVVYDLQGVDLVNEFLLTDPAIHCVDLLRFGITNLGKSGIQRCFLANHKCNDICKKLKLSSIKLGFGSGSWHALSSLIFARK</sequence>
<proteinExistence type="predicted"/>
<reference evidence="1" key="1">
    <citation type="submission" date="2021-06" db="EMBL/GenBank/DDBJ databases">
        <authorList>
            <person name="Kallberg Y."/>
            <person name="Tangrot J."/>
            <person name="Rosling A."/>
        </authorList>
    </citation>
    <scope>NUCLEOTIDE SEQUENCE</scope>
    <source>
        <strain evidence="1">IL203A</strain>
    </source>
</reference>
<keyword evidence="2" id="KW-1185">Reference proteome</keyword>
<gene>
    <name evidence="1" type="ORF">DHETER_LOCUS9420</name>
</gene>
<dbReference type="Proteomes" id="UP000789702">
    <property type="component" value="Unassembled WGS sequence"/>
</dbReference>
<feature type="non-terminal residue" evidence="1">
    <location>
        <position position="1"/>
    </location>
</feature>
<comment type="caution">
    <text evidence="1">The sequence shown here is derived from an EMBL/GenBank/DDBJ whole genome shotgun (WGS) entry which is preliminary data.</text>
</comment>
<evidence type="ECO:0000313" key="1">
    <source>
        <dbReference type="EMBL" id="CAG8653695.1"/>
    </source>
</evidence>
<name>A0ACA9NII9_9GLOM</name>
<protein>
    <submittedName>
        <fullName evidence="1">6418_t:CDS:1</fullName>
    </submittedName>
</protein>
<accession>A0ACA9NII9</accession>
<organism evidence="1 2">
    <name type="scientific">Dentiscutata heterogama</name>
    <dbReference type="NCBI Taxonomy" id="1316150"/>
    <lineage>
        <taxon>Eukaryota</taxon>
        <taxon>Fungi</taxon>
        <taxon>Fungi incertae sedis</taxon>
        <taxon>Mucoromycota</taxon>
        <taxon>Glomeromycotina</taxon>
        <taxon>Glomeromycetes</taxon>
        <taxon>Diversisporales</taxon>
        <taxon>Gigasporaceae</taxon>
        <taxon>Dentiscutata</taxon>
    </lineage>
</organism>
<evidence type="ECO:0000313" key="2">
    <source>
        <dbReference type="Proteomes" id="UP000789702"/>
    </source>
</evidence>